<dbReference type="PANTHER" id="PTHR24305:SF166">
    <property type="entry name" value="CYTOCHROME P450 12A4, MITOCHONDRIAL-RELATED"/>
    <property type="match status" value="1"/>
</dbReference>
<gene>
    <name evidence="9" type="ORF">N656DRAFT_844755</name>
</gene>
<comment type="caution">
    <text evidence="9">The sequence shown here is derived from an EMBL/GenBank/DDBJ whole genome shotgun (WGS) entry which is preliminary data.</text>
</comment>
<dbReference type="GO" id="GO:0004497">
    <property type="term" value="F:monooxygenase activity"/>
    <property type="evidence" value="ECO:0007669"/>
    <property type="project" value="UniProtKB-KW"/>
</dbReference>
<dbReference type="GO" id="GO:0005506">
    <property type="term" value="F:iron ion binding"/>
    <property type="evidence" value="ECO:0007669"/>
    <property type="project" value="InterPro"/>
</dbReference>
<dbReference type="RefSeq" id="XP_064670768.1">
    <property type="nucleotide sequence ID" value="XM_064819158.1"/>
</dbReference>
<keyword evidence="3 6" id="KW-0349">Heme</keyword>
<keyword evidence="10" id="KW-1185">Reference proteome</keyword>
<dbReference type="Pfam" id="PF00067">
    <property type="entry name" value="p450"/>
    <property type="match status" value="1"/>
</dbReference>
<dbReference type="GO" id="GO:0016705">
    <property type="term" value="F:oxidoreductase activity, acting on paired donors, with incorporation or reduction of molecular oxygen"/>
    <property type="evidence" value="ECO:0007669"/>
    <property type="project" value="InterPro"/>
</dbReference>
<keyword evidence="5 6" id="KW-0408">Iron</keyword>
<protein>
    <submittedName>
        <fullName evidence="9">Cytochrome P450</fullName>
    </submittedName>
</protein>
<dbReference type="SUPFAM" id="SSF48264">
    <property type="entry name" value="Cytochrome P450"/>
    <property type="match status" value="1"/>
</dbReference>
<dbReference type="CDD" id="cd11062">
    <property type="entry name" value="CYP58-like"/>
    <property type="match status" value="1"/>
</dbReference>
<evidence type="ECO:0000256" key="1">
    <source>
        <dbReference type="ARBA" id="ARBA00001971"/>
    </source>
</evidence>
<dbReference type="InterPro" id="IPR017972">
    <property type="entry name" value="Cyt_P450_CS"/>
</dbReference>
<dbReference type="GeneID" id="89943284"/>
<evidence type="ECO:0000256" key="4">
    <source>
        <dbReference type="ARBA" id="ARBA00022723"/>
    </source>
</evidence>
<dbReference type="PRINTS" id="PR00385">
    <property type="entry name" value="P450"/>
</dbReference>
<dbReference type="InterPro" id="IPR036396">
    <property type="entry name" value="Cyt_P450_sf"/>
</dbReference>
<keyword evidence="8" id="KW-1133">Transmembrane helix</keyword>
<evidence type="ECO:0000256" key="2">
    <source>
        <dbReference type="ARBA" id="ARBA00010617"/>
    </source>
</evidence>
<evidence type="ECO:0000256" key="3">
    <source>
        <dbReference type="ARBA" id="ARBA00022617"/>
    </source>
</evidence>
<dbReference type="AlphaFoldDB" id="A0AAN6YTL7"/>
<reference evidence="9" key="2">
    <citation type="submission" date="2023-05" db="EMBL/GenBank/DDBJ databases">
        <authorList>
            <consortium name="Lawrence Berkeley National Laboratory"/>
            <person name="Steindorff A."/>
            <person name="Hensen N."/>
            <person name="Bonometti L."/>
            <person name="Westerberg I."/>
            <person name="Brannstrom I.O."/>
            <person name="Guillou S."/>
            <person name="Cros-Aarteil S."/>
            <person name="Calhoun S."/>
            <person name="Haridas S."/>
            <person name="Kuo A."/>
            <person name="Mondo S."/>
            <person name="Pangilinan J."/>
            <person name="Riley R."/>
            <person name="Labutti K."/>
            <person name="Andreopoulos B."/>
            <person name="Lipzen A."/>
            <person name="Chen C."/>
            <person name="Yanf M."/>
            <person name="Daum C."/>
            <person name="Ng V."/>
            <person name="Clum A."/>
            <person name="Ohm R."/>
            <person name="Martin F."/>
            <person name="Silar P."/>
            <person name="Natvig D."/>
            <person name="Lalanne C."/>
            <person name="Gautier V."/>
            <person name="Ament-Velasquez S.L."/>
            <person name="Kruys A."/>
            <person name="Hutchinson M.I."/>
            <person name="Powell A.J."/>
            <person name="Barry K."/>
            <person name="Miller A.N."/>
            <person name="Grigoriev I.V."/>
            <person name="Debuchy R."/>
            <person name="Gladieux P."/>
            <person name="Thoren M.H."/>
            <person name="Johannesson H."/>
        </authorList>
    </citation>
    <scope>NUCLEOTIDE SEQUENCE</scope>
    <source>
        <strain evidence="9">CBS 508.74</strain>
    </source>
</reference>
<keyword evidence="7" id="KW-0503">Monooxygenase</keyword>
<dbReference type="Gene3D" id="1.10.630.10">
    <property type="entry name" value="Cytochrome P450"/>
    <property type="match status" value="1"/>
</dbReference>
<dbReference type="PANTHER" id="PTHR24305">
    <property type="entry name" value="CYTOCHROME P450"/>
    <property type="match status" value="1"/>
</dbReference>
<keyword evidence="7" id="KW-0560">Oxidoreductase</keyword>
<evidence type="ECO:0000256" key="7">
    <source>
        <dbReference type="RuleBase" id="RU000461"/>
    </source>
</evidence>
<dbReference type="EMBL" id="MU853340">
    <property type="protein sequence ID" value="KAK4113198.1"/>
    <property type="molecule type" value="Genomic_DNA"/>
</dbReference>
<name>A0AAN6YTL7_9PEZI</name>
<evidence type="ECO:0000313" key="9">
    <source>
        <dbReference type="EMBL" id="KAK4113198.1"/>
    </source>
</evidence>
<keyword evidence="8" id="KW-0812">Transmembrane</keyword>
<sequence>MDFTQVHAQLAQARAGLVDYISRLPEQEPRVLTWNIVSAASVALLVYWTGLIIYRLTLHPLARFPGPFLCRISDLQQCYYEAILNGKFIEQLPKYHRKYGPIVRINPNEVHIDDPAVFHEIYKQNTPFTKDPKSYGLGVSQAMAFTSPVEKHRVKRQALDPAFSKRRVNMMEDGLYEELEKVFDRIDGYEKRDEEVPISELYYCYTGDIISRYLFGKSLGLISAPDFLERAEQMRSFTRGVWISIHFQFIRDTMLAMPRWITSFLNDAWVKVLWFCEDLAKNAIANFDAAESSEKLSKPGQETIFDRLLSDNDRRRQKGQEAHPLTFRELADESVAILNAGTEPTATMMVYATYFFLRYPEVQERILKELSTVQRDEKGRLPLVKVESLPYFTGFVRETLRYVPLVPGRLPRVVPKGGLYVPAARDTIPEGAVVGIDHMPLHWNQDIFERPSEFDPGRWLGEAGKELNHWLLSFSKGRTDCIGKNLAYAEMHLVLANLFSRYQLELTPGSDEAMVWLDRVIVHPAKNLRIKVRARNLEAVA</sequence>
<dbReference type="InterPro" id="IPR001128">
    <property type="entry name" value="Cyt_P450"/>
</dbReference>
<dbReference type="PRINTS" id="PR00463">
    <property type="entry name" value="EP450I"/>
</dbReference>
<feature type="transmembrane region" description="Helical" evidence="8">
    <location>
        <begin position="32"/>
        <end position="54"/>
    </location>
</feature>
<keyword evidence="4 6" id="KW-0479">Metal-binding</keyword>
<dbReference type="Proteomes" id="UP001302812">
    <property type="component" value="Unassembled WGS sequence"/>
</dbReference>
<evidence type="ECO:0000313" key="10">
    <source>
        <dbReference type="Proteomes" id="UP001302812"/>
    </source>
</evidence>
<keyword evidence="8" id="KW-0472">Membrane</keyword>
<evidence type="ECO:0000256" key="5">
    <source>
        <dbReference type="ARBA" id="ARBA00023004"/>
    </source>
</evidence>
<dbReference type="InterPro" id="IPR002401">
    <property type="entry name" value="Cyt_P450_E_grp-I"/>
</dbReference>
<dbReference type="PROSITE" id="PS00086">
    <property type="entry name" value="CYTOCHROME_P450"/>
    <property type="match status" value="1"/>
</dbReference>
<proteinExistence type="inferred from homology"/>
<accession>A0AAN6YTL7</accession>
<reference evidence="9" key="1">
    <citation type="journal article" date="2023" name="Mol. Phylogenet. Evol.">
        <title>Genome-scale phylogeny and comparative genomics of the fungal order Sordariales.</title>
        <authorList>
            <person name="Hensen N."/>
            <person name="Bonometti L."/>
            <person name="Westerberg I."/>
            <person name="Brannstrom I.O."/>
            <person name="Guillou S."/>
            <person name="Cros-Aarteil S."/>
            <person name="Calhoun S."/>
            <person name="Haridas S."/>
            <person name="Kuo A."/>
            <person name="Mondo S."/>
            <person name="Pangilinan J."/>
            <person name="Riley R."/>
            <person name="LaButti K."/>
            <person name="Andreopoulos B."/>
            <person name="Lipzen A."/>
            <person name="Chen C."/>
            <person name="Yan M."/>
            <person name="Daum C."/>
            <person name="Ng V."/>
            <person name="Clum A."/>
            <person name="Steindorff A."/>
            <person name="Ohm R.A."/>
            <person name="Martin F."/>
            <person name="Silar P."/>
            <person name="Natvig D.O."/>
            <person name="Lalanne C."/>
            <person name="Gautier V."/>
            <person name="Ament-Velasquez S.L."/>
            <person name="Kruys A."/>
            <person name="Hutchinson M.I."/>
            <person name="Powell A.J."/>
            <person name="Barry K."/>
            <person name="Miller A.N."/>
            <person name="Grigoriev I.V."/>
            <person name="Debuchy R."/>
            <person name="Gladieux P."/>
            <person name="Hiltunen Thoren M."/>
            <person name="Johannesson H."/>
        </authorList>
    </citation>
    <scope>NUCLEOTIDE SEQUENCE</scope>
    <source>
        <strain evidence="9">CBS 508.74</strain>
    </source>
</reference>
<dbReference type="GO" id="GO:0020037">
    <property type="term" value="F:heme binding"/>
    <property type="evidence" value="ECO:0007669"/>
    <property type="project" value="InterPro"/>
</dbReference>
<comment type="similarity">
    <text evidence="2 7">Belongs to the cytochrome P450 family.</text>
</comment>
<comment type="cofactor">
    <cofactor evidence="1 6">
        <name>heme</name>
        <dbReference type="ChEBI" id="CHEBI:30413"/>
    </cofactor>
</comment>
<organism evidence="9 10">
    <name type="scientific">Canariomyces notabilis</name>
    <dbReference type="NCBI Taxonomy" id="2074819"/>
    <lineage>
        <taxon>Eukaryota</taxon>
        <taxon>Fungi</taxon>
        <taxon>Dikarya</taxon>
        <taxon>Ascomycota</taxon>
        <taxon>Pezizomycotina</taxon>
        <taxon>Sordariomycetes</taxon>
        <taxon>Sordariomycetidae</taxon>
        <taxon>Sordariales</taxon>
        <taxon>Chaetomiaceae</taxon>
        <taxon>Canariomyces</taxon>
    </lineage>
</organism>
<evidence type="ECO:0000256" key="8">
    <source>
        <dbReference type="SAM" id="Phobius"/>
    </source>
</evidence>
<dbReference type="InterPro" id="IPR050121">
    <property type="entry name" value="Cytochrome_P450_monoxygenase"/>
</dbReference>
<evidence type="ECO:0000256" key="6">
    <source>
        <dbReference type="PIRSR" id="PIRSR602401-1"/>
    </source>
</evidence>
<feature type="binding site" description="axial binding residue" evidence="6">
    <location>
        <position position="481"/>
    </location>
    <ligand>
        <name>heme</name>
        <dbReference type="ChEBI" id="CHEBI:30413"/>
    </ligand>
    <ligandPart>
        <name>Fe</name>
        <dbReference type="ChEBI" id="CHEBI:18248"/>
    </ligandPart>
</feature>